<accession>A0A1H5KKD3</accession>
<protein>
    <recommendedName>
        <fullName evidence="4">Peptidase inhibitor family I36</fullName>
    </recommendedName>
</protein>
<evidence type="ECO:0000256" key="1">
    <source>
        <dbReference type="SAM" id="SignalP"/>
    </source>
</evidence>
<dbReference type="STRING" id="561176.SAMN04488561_2119"/>
<name>A0A1H5KKD3_9ACTN</name>
<organism evidence="2 3">
    <name type="scientific">Jiangella alba</name>
    <dbReference type="NCBI Taxonomy" id="561176"/>
    <lineage>
        <taxon>Bacteria</taxon>
        <taxon>Bacillati</taxon>
        <taxon>Actinomycetota</taxon>
        <taxon>Actinomycetes</taxon>
        <taxon>Jiangellales</taxon>
        <taxon>Jiangellaceae</taxon>
        <taxon>Jiangella</taxon>
    </lineage>
</organism>
<dbReference type="Proteomes" id="UP000181980">
    <property type="component" value="Unassembled WGS sequence"/>
</dbReference>
<keyword evidence="3" id="KW-1185">Reference proteome</keyword>
<dbReference type="Gene3D" id="2.90.10.10">
    <property type="entry name" value="Bulb-type lectin domain"/>
    <property type="match status" value="1"/>
</dbReference>
<dbReference type="EMBL" id="FNUC01000003">
    <property type="protein sequence ID" value="SEE65272.1"/>
    <property type="molecule type" value="Genomic_DNA"/>
</dbReference>
<dbReference type="OrthoDB" id="516973at2"/>
<sequence>MLGLALLHFGATPATAQPDTAASPRVAGCVGTSFAGTLGNGKAICNGNYLVRMQGNGDLVLRVISTGRACWTSGTAGAWSNDASATFNKNIWGRPYVDIDKASQGRIGRVVGAHTPTTFGTNANVNSRGEFWIGFKKIASC</sequence>
<feature type="chain" id="PRO_5039167735" description="Peptidase inhibitor family I36" evidence="1">
    <location>
        <begin position="17"/>
        <end position="141"/>
    </location>
</feature>
<dbReference type="RefSeq" id="WP_069112903.1">
    <property type="nucleotide sequence ID" value="NZ_FNUC01000003.1"/>
</dbReference>
<reference evidence="3" key="1">
    <citation type="submission" date="2016-10" db="EMBL/GenBank/DDBJ databases">
        <authorList>
            <person name="Varghese N."/>
            <person name="Submissions S."/>
        </authorList>
    </citation>
    <scope>NUCLEOTIDE SEQUENCE [LARGE SCALE GENOMIC DNA]</scope>
    <source>
        <strain evidence="3">DSM 45237</strain>
    </source>
</reference>
<evidence type="ECO:0008006" key="4">
    <source>
        <dbReference type="Google" id="ProtNLM"/>
    </source>
</evidence>
<dbReference type="InterPro" id="IPR036426">
    <property type="entry name" value="Bulb-type_lectin_dom_sf"/>
</dbReference>
<evidence type="ECO:0000313" key="2">
    <source>
        <dbReference type="EMBL" id="SEE65272.1"/>
    </source>
</evidence>
<gene>
    <name evidence="2" type="ORF">SAMN04488561_2119</name>
</gene>
<proteinExistence type="predicted"/>
<evidence type="ECO:0000313" key="3">
    <source>
        <dbReference type="Proteomes" id="UP000181980"/>
    </source>
</evidence>
<dbReference type="AlphaFoldDB" id="A0A1H5KKD3"/>
<keyword evidence="1" id="KW-0732">Signal</keyword>
<feature type="signal peptide" evidence="1">
    <location>
        <begin position="1"/>
        <end position="16"/>
    </location>
</feature>
<dbReference type="SUPFAM" id="SSF51110">
    <property type="entry name" value="alpha-D-mannose-specific plant lectins"/>
    <property type="match status" value="1"/>
</dbReference>